<evidence type="ECO:0008006" key="5">
    <source>
        <dbReference type="Google" id="ProtNLM"/>
    </source>
</evidence>
<evidence type="ECO:0000256" key="1">
    <source>
        <dbReference type="SAM" id="Phobius"/>
    </source>
</evidence>
<evidence type="ECO:0000313" key="3">
    <source>
        <dbReference type="EMBL" id="KGO58761.1"/>
    </source>
</evidence>
<dbReference type="GeneID" id="27681829"/>
<comment type="caution">
    <text evidence="3">The sequence shown here is derived from an EMBL/GenBank/DDBJ whole genome shotgun (WGS) entry which is preliminary data.</text>
</comment>
<feature type="signal peptide" evidence="2">
    <location>
        <begin position="1"/>
        <end position="26"/>
    </location>
</feature>
<accession>A0A0A2IV54</accession>
<proteinExistence type="predicted"/>
<evidence type="ECO:0000256" key="2">
    <source>
        <dbReference type="SAM" id="SignalP"/>
    </source>
</evidence>
<dbReference type="EMBL" id="JQFZ01000111">
    <property type="protein sequence ID" value="KGO58761.1"/>
    <property type="molecule type" value="Genomic_DNA"/>
</dbReference>
<dbReference type="AlphaFoldDB" id="A0A0A2IV54"/>
<keyword evidence="1" id="KW-0472">Membrane</keyword>
<reference evidence="3 4" key="1">
    <citation type="journal article" date="2015" name="Mol. Plant Microbe Interact.">
        <title>Genome, transcriptome, and functional analyses of Penicillium expansum provide new insights into secondary metabolism and pathogenicity.</title>
        <authorList>
            <person name="Ballester A.R."/>
            <person name="Marcet-Houben M."/>
            <person name="Levin E."/>
            <person name="Sela N."/>
            <person name="Selma-Lazaro C."/>
            <person name="Carmona L."/>
            <person name="Wisniewski M."/>
            <person name="Droby S."/>
            <person name="Gonzalez-Candelas L."/>
            <person name="Gabaldon T."/>
        </authorList>
    </citation>
    <scope>NUCLEOTIDE SEQUENCE [LARGE SCALE GENOMIC DNA]</scope>
    <source>
        <strain evidence="3 4">MD-8</strain>
    </source>
</reference>
<name>A0A0A2IV54_PENEN</name>
<dbReference type="HOGENOM" id="CLU_202734_0_0_1"/>
<sequence length="71" mass="8157">MYCLTPCRHVCLVLLCELTYQRPGEAEPSKLLCHYSHLPPSPFPGLAPTRTSFLVSFFFFSLSFIQNYSRP</sequence>
<dbReference type="OrthoDB" id="10367918at2759"/>
<keyword evidence="4" id="KW-1185">Reference proteome</keyword>
<keyword evidence="2" id="KW-0732">Signal</keyword>
<evidence type="ECO:0000313" key="4">
    <source>
        <dbReference type="Proteomes" id="UP000030143"/>
    </source>
</evidence>
<feature type="chain" id="PRO_5009752482" description="Secreted protein" evidence="2">
    <location>
        <begin position="27"/>
        <end position="71"/>
    </location>
</feature>
<keyword evidence="1" id="KW-0812">Transmembrane</keyword>
<keyword evidence="1" id="KW-1133">Transmembrane helix</keyword>
<dbReference type="VEuPathDB" id="FungiDB:PEXP_066400"/>
<gene>
    <name evidence="3" type="ORF">PEX2_091390</name>
</gene>
<feature type="transmembrane region" description="Helical" evidence="1">
    <location>
        <begin position="47"/>
        <end position="65"/>
    </location>
</feature>
<protein>
    <recommendedName>
        <fullName evidence="5">Secreted protein</fullName>
    </recommendedName>
</protein>
<dbReference type="Proteomes" id="UP000030143">
    <property type="component" value="Unassembled WGS sequence"/>
</dbReference>
<dbReference type="RefSeq" id="XP_016600125.1">
    <property type="nucleotide sequence ID" value="XM_016746409.1"/>
</dbReference>
<organism evidence="3 4">
    <name type="scientific">Penicillium expansum</name>
    <name type="common">Blue mold rot fungus</name>
    <dbReference type="NCBI Taxonomy" id="27334"/>
    <lineage>
        <taxon>Eukaryota</taxon>
        <taxon>Fungi</taxon>
        <taxon>Dikarya</taxon>
        <taxon>Ascomycota</taxon>
        <taxon>Pezizomycotina</taxon>
        <taxon>Eurotiomycetes</taxon>
        <taxon>Eurotiomycetidae</taxon>
        <taxon>Eurotiales</taxon>
        <taxon>Aspergillaceae</taxon>
        <taxon>Penicillium</taxon>
    </lineage>
</organism>